<accession>A0AAT9HKJ0</accession>
<sequence length="117" mass="11712">MVLGAAEAGDASAVVAPTDRAASAEAARTERRSLIFPLAMLGAVAPDWCDPRTARMVVPPSTANAGIMSRRVFAGCVTGGAPAMMPITAAMAECAVVAVGIVAWTTPPPALFASAGE</sequence>
<reference evidence="1" key="1">
    <citation type="submission" date="2024-06" db="EMBL/GenBank/DDBJ databases">
        <authorList>
            <consortium name="consrtm"/>
            <person name="Uemura M."/>
            <person name="Terahara T."/>
        </authorList>
    </citation>
    <scope>NUCLEOTIDE SEQUENCE</scope>
    <source>
        <strain evidence="1">KM77-8</strain>
    </source>
</reference>
<name>A0AAT9HKJ0_9ACTN</name>
<dbReference type="AlphaFoldDB" id="A0AAT9HKJ0"/>
<dbReference type="EMBL" id="AP035768">
    <property type="protein sequence ID" value="BFO17935.1"/>
    <property type="molecule type" value="Genomic_DNA"/>
</dbReference>
<reference evidence="1" key="2">
    <citation type="submission" date="2024-07" db="EMBL/GenBank/DDBJ databases">
        <title>Streptomyces haneummycinica sp. nov., a new antibiotic-producing actinobacterium isolated from marine sediment.</title>
        <authorList>
            <person name="Uemura M."/>
            <person name="Hamada M."/>
            <person name="Hirano S."/>
            <person name="Kobayashi K."/>
            <person name="Ohshiro T."/>
            <person name="Kobayashi T."/>
            <person name="Terahara T."/>
        </authorList>
    </citation>
    <scope>NUCLEOTIDE SEQUENCE</scope>
    <source>
        <strain evidence="1">KM77-8</strain>
    </source>
</reference>
<gene>
    <name evidence="1" type="ORF">SHKM778_43230</name>
</gene>
<proteinExistence type="predicted"/>
<organism evidence="1">
    <name type="scientific">Streptomyces haneummycinicus</name>
    <dbReference type="NCBI Taxonomy" id="3074435"/>
    <lineage>
        <taxon>Bacteria</taxon>
        <taxon>Bacillati</taxon>
        <taxon>Actinomycetota</taxon>
        <taxon>Actinomycetes</taxon>
        <taxon>Kitasatosporales</taxon>
        <taxon>Streptomycetaceae</taxon>
        <taxon>Streptomyces</taxon>
    </lineage>
</organism>
<evidence type="ECO:0000313" key="1">
    <source>
        <dbReference type="EMBL" id="BFO17935.1"/>
    </source>
</evidence>
<protein>
    <submittedName>
        <fullName evidence="1">Uncharacterized protein</fullName>
    </submittedName>
</protein>